<protein>
    <submittedName>
        <fullName evidence="2">Uncharacterized protein</fullName>
    </submittedName>
</protein>
<reference evidence="3" key="1">
    <citation type="journal article" date="2019" name="Int. J. Syst. Evol. Microbiol.">
        <title>The Global Catalogue of Microorganisms (GCM) 10K type strain sequencing project: providing services to taxonomists for standard genome sequencing and annotation.</title>
        <authorList>
            <consortium name="The Broad Institute Genomics Platform"/>
            <consortium name="The Broad Institute Genome Sequencing Center for Infectious Disease"/>
            <person name="Wu L."/>
            <person name="Ma J."/>
        </authorList>
    </citation>
    <scope>NUCLEOTIDE SEQUENCE [LARGE SCALE GENOMIC DNA]</scope>
    <source>
        <strain evidence="3">KCTC 52487</strain>
    </source>
</reference>
<comment type="caution">
    <text evidence="2">The sequence shown here is derived from an EMBL/GenBank/DDBJ whole genome shotgun (WGS) entry which is preliminary data.</text>
</comment>
<accession>A0ABV7A029</accession>
<feature type="signal peptide" evidence="1">
    <location>
        <begin position="1"/>
        <end position="19"/>
    </location>
</feature>
<dbReference type="RefSeq" id="WP_343163010.1">
    <property type="nucleotide sequence ID" value="NZ_JBHRSV010000028.1"/>
</dbReference>
<keyword evidence="3" id="KW-1185">Reference proteome</keyword>
<proteinExistence type="predicted"/>
<dbReference type="EMBL" id="JBHRSV010000028">
    <property type="protein sequence ID" value="MFC2927019.1"/>
    <property type="molecule type" value="Genomic_DNA"/>
</dbReference>
<gene>
    <name evidence="2" type="ORF">ACFOOR_12960</name>
</gene>
<keyword evidence="1" id="KW-0732">Signal</keyword>
<evidence type="ECO:0000313" key="2">
    <source>
        <dbReference type="EMBL" id="MFC2927019.1"/>
    </source>
</evidence>
<name>A0ABV7A029_9PROT</name>
<feature type="chain" id="PRO_5045179921" evidence="1">
    <location>
        <begin position="20"/>
        <end position="144"/>
    </location>
</feature>
<sequence>MTKSTNLLISILCAYSALANCAASTSARANDDFLNAILNDPANHDGVIVELSIYPLDVDPESTRPRESYVICWEPCALETFDGSLFSVIRPAVPGAYDGMSGDERVTLTAVFNAVCMQQELACSPHVHFIFEEIPASGDSQQHV</sequence>
<organism evidence="2 3">
    <name type="scientific">Hyphobacterium vulgare</name>
    <dbReference type="NCBI Taxonomy" id="1736751"/>
    <lineage>
        <taxon>Bacteria</taxon>
        <taxon>Pseudomonadati</taxon>
        <taxon>Pseudomonadota</taxon>
        <taxon>Alphaproteobacteria</taxon>
        <taxon>Maricaulales</taxon>
        <taxon>Maricaulaceae</taxon>
        <taxon>Hyphobacterium</taxon>
    </lineage>
</organism>
<evidence type="ECO:0000313" key="3">
    <source>
        <dbReference type="Proteomes" id="UP001595379"/>
    </source>
</evidence>
<dbReference type="Proteomes" id="UP001595379">
    <property type="component" value="Unassembled WGS sequence"/>
</dbReference>
<evidence type="ECO:0000256" key="1">
    <source>
        <dbReference type="SAM" id="SignalP"/>
    </source>
</evidence>